<comment type="caution">
    <text evidence="1">The sequence shown here is derived from an EMBL/GenBank/DDBJ whole genome shotgun (WGS) entry which is preliminary data.</text>
</comment>
<dbReference type="OrthoDB" id="3534347at2"/>
<dbReference type="Proteomes" id="UP000312512">
    <property type="component" value="Unassembled WGS sequence"/>
</dbReference>
<name>A0A5C4V6D0_9ACTN</name>
<keyword evidence="2" id="KW-1185">Reference proteome</keyword>
<protein>
    <submittedName>
        <fullName evidence="1">Uncharacterized protein</fullName>
    </submittedName>
</protein>
<accession>A0A5C4V6D0</accession>
<evidence type="ECO:0000313" key="1">
    <source>
        <dbReference type="EMBL" id="KAB8186912.1"/>
    </source>
</evidence>
<proteinExistence type="predicted"/>
<dbReference type="RefSeq" id="WP_139637576.1">
    <property type="nucleotide sequence ID" value="NZ_VDLX02000028.1"/>
</dbReference>
<sequence length="115" mass="12552">MLGKLVATGNPDADAYLRIARKIRGIDAALATATERVEAREGDTHVLWWPAVSDANPLGYERAAAVVFFAPGLMDRLWGQAQEHLKAARAGDEWAAELVDLHAGRLWDPAFTLDT</sequence>
<gene>
    <name evidence="1" type="ORF">FH608_046330</name>
</gene>
<dbReference type="EMBL" id="VDLX02000028">
    <property type="protein sequence ID" value="KAB8186912.1"/>
    <property type="molecule type" value="Genomic_DNA"/>
</dbReference>
<evidence type="ECO:0000313" key="2">
    <source>
        <dbReference type="Proteomes" id="UP000312512"/>
    </source>
</evidence>
<organism evidence="1 2">
    <name type="scientific">Nonomuraea phyllanthi</name>
    <dbReference type="NCBI Taxonomy" id="2219224"/>
    <lineage>
        <taxon>Bacteria</taxon>
        <taxon>Bacillati</taxon>
        <taxon>Actinomycetota</taxon>
        <taxon>Actinomycetes</taxon>
        <taxon>Streptosporangiales</taxon>
        <taxon>Streptosporangiaceae</taxon>
        <taxon>Nonomuraea</taxon>
    </lineage>
</organism>
<dbReference type="AlphaFoldDB" id="A0A5C4V6D0"/>
<reference evidence="1 2" key="1">
    <citation type="submission" date="2019-10" db="EMBL/GenBank/DDBJ databases">
        <title>Nonomuraea sp. nov., isolated from Phyllanthus amarus.</title>
        <authorList>
            <person name="Klykleung N."/>
            <person name="Tanasupawat S."/>
        </authorList>
    </citation>
    <scope>NUCLEOTIDE SEQUENCE [LARGE SCALE GENOMIC DNA]</scope>
    <source>
        <strain evidence="1 2">PA1-10</strain>
    </source>
</reference>